<evidence type="ECO:0000313" key="1">
    <source>
        <dbReference type="EMBL" id="GGF51541.1"/>
    </source>
</evidence>
<evidence type="ECO:0000313" key="2">
    <source>
        <dbReference type="Proteomes" id="UP000646365"/>
    </source>
</evidence>
<dbReference type="EMBL" id="BMJQ01000041">
    <property type="protein sequence ID" value="GGF51541.1"/>
    <property type="molecule type" value="Genomic_DNA"/>
</dbReference>
<dbReference type="InterPro" id="IPR029045">
    <property type="entry name" value="ClpP/crotonase-like_dom_sf"/>
</dbReference>
<dbReference type="Pfam" id="PF00378">
    <property type="entry name" value="ECH_1"/>
    <property type="match status" value="1"/>
</dbReference>
<dbReference type="AlphaFoldDB" id="A0A8J2Z1T7"/>
<reference evidence="1" key="1">
    <citation type="journal article" date="2014" name="Int. J. Syst. Evol. Microbiol.">
        <title>Complete genome sequence of Corynebacterium casei LMG S-19264T (=DSM 44701T), isolated from a smear-ripened cheese.</title>
        <authorList>
            <consortium name="US DOE Joint Genome Institute (JGI-PGF)"/>
            <person name="Walter F."/>
            <person name="Albersmeier A."/>
            <person name="Kalinowski J."/>
            <person name="Ruckert C."/>
        </authorList>
    </citation>
    <scope>NUCLEOTIDE SEQUENCE</scope>
    <source>
        <strain evidence="1">CGMCC 1.15725</strain>
    </source>
</reference>
<reference evidence="1" key="2">
    <citation type="submission" date="2020-09" db="EMBL/GenBank/DDBJ databases">
        <authorList>
            <person name="Sun Q."/>
            <person name="Zhou Y."/>
        </authorList>
    </citation>
    <scope>NUCLEOTIDE SEQUENCE</scope>
    <source>
        <strain evidence="1">CGMCC 1.15725</strain>
    </source>
</reference>
<dbReference type="PANTHER" id="PTHR11941">
    <property type="entry name" value="ENOYL-COA HYDRATASE-RELATED"/>
    <property type="match status" value="1"/>
</dbReference>
<dbReference type="RefSeq" id="WP_189052629.1">
    <property type="nucleotide sequence ID" value="NZ_BMJQ01000041.1"/>
</dbReference>
<dbReference type="PANTHER" id="PTHR11941:SF54">
    <property type="entry name" value="ENOYL-COA HYDRATASE, MITOCHONDRIAL"/>
    <property type="match status" value="1"/>
</dbReference>
<dbReference type="Gene3D" id="3.90.226.10">
    <property type="entry name" value="2-enoyl-CoA Hydratase, Chain A, domain 1"/>
    <property type="match status" value="1"/>
</dbReference>
<dbReference type="InterPro" id="IPR001753">
    <property type="entry name" value="Enoyl-CoA_hydra/iso"/>
</dbReference>
<sequence length="268" mass="28958">MTEPFVLVERDAAIVTVVMNEPETRNALSRTEQCDEMIDALDAVNRDPDVKVLVLTGAGSVFCAGGNIKDMEAKQGFMAGTPDEIGERYRHSLQRLAKTLYGLEVPTIAAVNGPAMGAGLDLACMCDMRIASERARFSETFVRLGLISGIGGAWFLPRAIGHARAAEMAFSGRIIDADTALAYGLVSEVLPVEALRNRANALAAELAANSGVALRYAKRLLRLSERSELTVALDATAALQTIAHLTEGHRMSVERYLEEQRVRRAAGR</sequence>
<accession>A0A8J2Z1T7</accession>
<organism evidence="1 2">
    <name type="scientific">Aliidongia dinghuensis</name>
    <dbReference type="NCBI Taxonomy" id="1867774"/>
    <lineage>
        <taxon>Bacteria</taxon>
        <taxon>Pseudomonadati</taxon>
        <taxon>Pseudomonadota</taxon>
        <taxon>Alphaproteobacteria</taxon>
        <taxon>Rhodospirillales</taxon>
        <taxon>Dongiaceae</taxon>
        <taxon>Aliidongia</taxon>
    </lineage>
</organism>
<gene>
    <name evidence="1" type="ORF">GCM10011611_67550</name>
</gene>
<dbReference type="GO" id="GO:0006635">
    <property type="term" value="P:fatty acid beta-oxidation"/>
    <property type="evidence" value="ECO:0007669"/>
    <property type="project" value="TreeGrafter"/>
</dbReference>
<dbReference type="GO" id="GO:0003824">
    <property type="term" value="F:catalytic activity"/>
    <property type="evidence" value="ECO:0007669"/>
    <property type="project" value="UniProtKB-ARBA"/>
</dbReference>
<dbReference type="CDD" id="cd06558">
    <property type="entry name" value="crotonase-like"/>
    <property type="match status" value="1"/>
</dbReference>
<dbReference type="Proteomes" id="UP000646365">
    <property type="component" value="Unassembled WGS sequence"/>
</dbReference>
<keyword evidence="2" id="KW-1185">Reference proteome</keyword>
<comment type="caution">
    <text evidence="1">The sequence shown here is derived from an EMBL/GenBank/DDBJ whole genome shotgun (WGS) entry which is preliminary data.</text>
</comment>
<name>A0A8J2Z1T7_9PROT</name>
<protein>
    <submittedName>
        <fullName evidence="1">Enoyl-CoA hydratase</fullName>
    </submittedName>
</protein>
<dbReference type="SUPFAM" id="SSF52096">
    <property type="entry name" value="ClpP/crotonase"/>
    <property type="match status" value="1"/>
</dbReference>
<proteinExistence type="predicted"/>